<sequence length="138" mass="15529">MHEEGDNSSTKSATEYVATLTTRRIGEMRVRNHRSPSHPGILTEAHGWELRSTNTITINTTSQRANSQLETRSQSLNPKATCAHKHTSGARSFAISLQQTLASKSGTKWKRFSRGVQRYLKRPKRRSGSTGIHRRSSR</sequence>
<keyword evidence="2" id="KW-1185">Reference proteome</keyword>
<accession>A0A2Z6ZW79</accession>
<protein>
    <submittedName>
        <fullName evidence="1">Uncharacterized protein</fullName>
    </submittedName>
</protein>
<reference evidence="1 2" key="1">
    <citation type="journal article" date="2015" name="Proc. Natl. Acad. Sci. U.S.A.">
        <title>The resurrection genome of Boea hygrometrica: A blueprint for survival of dehydration.</title>
        <authorList>
            <person name="Xiao L."/>
            <person name="Yang G."/>
            <person name="Zhang L."/>
            <person name="Yang X."/>
            <person name="Zhao S."/>
            <person name="Ji Z."/>
            <person name="Zhou Q."/>
            <person name="Hu M."/>
            <person name="Wang Y."/>
            <person name="Chen M."/>
            <person name="Xu Y."/>
            <person name="Jin H."/>
            <person name="Xiao X."/>
            <person name="Hu G."/>
            <person name="Bao F."/>
            <person name="Hu Y."/>
            <person name="Wan P."/>
            <person name="Li L."/>
            <person name="Deng X."/>
            <person name="Kuang T."/>
            <person name="Xiang C."/>
            <person name="Zhu J.K."/>
            <person name="Oliver M.J."/>
            <person name="He Y."/>
        </authorList>
    </citation>
    <scope>NUCLEOTIDE SEQUENCE [LARGE SCALE GENOMIC DNA]</scope>
    <source>
        <strain evidence="2">cv. XS01</strain>
    </source>
</reference>
<dbReference type="EMBL" id="KV039877">
    <property type="protein sequence ID" value="KZV07165.1"/>
    <property type="molecule type" value="Genomic_DNA"/>
</dbReference>
<dbReference type="Proteomes" id="UP000250235">
    <property type="component" value="Unassembled WGS sequence"/>
</dbReference>
<evidence type="ECO:0000313" key="2">
    <source>
        <dbReference type="Proteomes" id="UP000250235"/>
    </source>
</evidence>
<organism evidence="1 2">
    <name type="scientific">Dorcoceras hygrometricum</name>
    <dbReference type="NCBI Taxonomy" id="472368"/>
    <lineage>
        <taxon>Eukaryota</taxon>
        <taxon>Viridiplantae</taxon>
        <taxon>Streptophyta</taxon>
        <taxon>Embryophyta</taxon>
        <taxon>Tracheophyta</taxon>
        <taxon>Spermatophyta</taxon>
        <taxon>Magnoliopsida</taxon>
        <taxon>eudicotyledons</taxon>
        <taxon>Gunneridae</taxon>
        <taxon>Pentapetalae</taxon>
        <taxon>asterids</taxon>
        <taxon>lamiids</taxon>
        <taxon>Lamiales</taxon>
        <taxon>Gesneriaceae</taxon>
        <taxon>Didymocarpoideae</taxon>
        <taxon>Trichosporeae</taxon>
        <taxon>Loxocarpinae</taxon>
        <taxon>Dorcoceras</taxon>
    </lineage>
</organism>
<evidence type="ECO:0000313" key="1">
    <source>
        <dbReference type="EMBL" id="KZV07165.1"/>
    </source>
</evidence>
<gene>
    <name evidence="1" type="ORF">F511_45355</name>
</gene>
<name>A0A2Z6ZW79_9LAMI</name>
<dbReference type="AlphaFoldDB" id="A0A2Z6ZW79"/>
<proteinExistence type="predicted"/>